<dbReference type="InterPro" id="IPR058792">
    <property type="entry name" value="Beta-barrel_RND_2"/>
</dbReference>
<name>A0ABN1F699_9PROT</name>
<reference evidence="5 6" key="1">
    <citation type="journal article" date="2019" name="Int. J. Syst. Evol. Microbiol.">
        <title>The Global Catalogue of Microorganisms (GCM) 10K type strain sequencing project: providing services to taxonomists for standard genome sequencing and annotation.</title>
        <authorList>
            <consortium name="The Broad Institute Genomics Platform"/>
            <consortium name="The Broad Institute Genome Sequencing Center for Infectious Disease"/>
            <person name="Wu L."/>
            <person name="Ma J."/>
        </authorList>
    </citation>
    <scope>NUCLEOTIDE SEQUENCE [LARGE SCALE GENOMIC DNA]</scope>
    <source>
        <strain evidence="5 6">JCM 15089</strain>
    </source>
</reference>
<keyword evidence="6" id="KW-1185">Reference proteome</keyword>
<protein>
    <submittedName>
        <fullName evidence="5">Efflux RND transporter periplasmic adaptor subunit</fullName>
    </submittedName>
</protein>
<organism evidence="5 6">
    <name type="scientific">Rhizomicrobium electricum</name>
    <dbReference type="NCBI Taxonomy" id="480070"/>
    <lineage>
        <taxon>Bacteria</taxon>
        <taxon>Pseudomonadati</taxon>
        <taxon>Pseudomonadota</taxon>
        <taxon>Alphaproteobacteria</taxon>
        <taxon>Micropepsales</taxon>
        <taxon>Micropepsaceae</taxon>
        <taxon>Rhizomicrobium</taxon>
    </lineage>
</organism>
<evidence type="ECO:0000259" key="4">
    <source>
        <dbReference type="Pfam" id="PF25954"/>
    </source>
</evidence>
<dbReference type="Proteomes" id="UP001499951">
    <property type="component" value="Unassembled WGS sequence"/>
</dbReference>
<dbReference type="EMBL" id="BAAADD010000010">
    <property type="protein sequence ID" value="GAA0583200.1"/>
    <property type="molecule type" value="Genomic_DNA"/>
</dbReference>
<dbReference type="Gene3D" id="2.40.30.170">
    <property type="match status" value="1"/>
</dbReference>
<dbReference type="InterPro" id="IPR058625">
    <property type="entry name" value="MdtA-like_BSH"/>
</dbReference>
<dbReference type="RefSeq" id="WP_166937165.1">
    <property type="nucleotide sequence ID" value="NZ_BAAADD010000010.1"/>
</dbReference>
<evidence type="ECO:0000313" key="6">
    <source>
        <dbReference type="Proteomes" id="UP001499951"/>
    </source>
</evidence>
<evidence type="ECO:0000256" key="2">
    <source>
        <dbReference type="SAM" id="Phobius"/>
    </source>
</evidence>
<evidence type="ECO:0000256" key="1">
    <source>
        <dbReference type="ARBA" id="ARBA00009477"/>
    </source>
</evidence>
<dbReference type="Pfam" id="PF25954">
    <property type="entry name" value="Beta-barrel_RND_2"/>
    <property type="match status" value="1"/>
</dbReference>
<dbReference type="NCBIfam" id="TIGR01730">
    <property type="entry name" value="RND_mfp"/>
    <property type="match status" value="1"/>
</dbReference>
<keyword evidence="2" id="KW-0812">Transmembrane</keyword>
<dbReference type="PANTHER" id="PTHR30469:SF29">
    <property type="entry name" value="BLR2860 PROTEIN"/>
    <property type="match status" value="1"/>
</dbReference>
<keyword evidence="2" id="KW-0472">Membrane</keyword>
<proteinExistence type="inferred from homology"/>
<accession>A0ABN1F699</accession>
<evidence type="ECO:0000313" key="5">
    <source>
        <dbReference type="EMBL" id="GAA0583200.1"/>
    </source>
</evidence>
<feature type="domain" description="Multidrug resistance protein MdtA-like barrel-sandwich hybrid" evidence="3">
    <location>
        <begin position="93"/>
        <end position="219"/>
    </location>
</feature>
<dbReference type="SUPFAM" id="SSF111369">
    <property type="entry name" value="HlyD-like secretion proteins"/>
    <property type="match status" value="1"/>
</dbReference>
<feature type="transmembrane region" description="Helical" evidence="2">
    <location>
        <begin position="30"/>
        <end position="51"/>
    </location>
</feature>
<feature type="domain" description="CusB-like beta-barrel" evidence="4">
    <location>
        <begin position="231"/>
        <end position="295"/>
    </location>
</feature>
<evidence type="ECO:0000259" key="3">
    <source>
        <dbReference type="Pfam" id="PF25917"/>
    </source>
</evidence>
<gene>
    <name evidence="5" type="ORF">GCM10008942_35130</name>
</gene>
<dbReference type="PANTHER" id="PTHR30469">
    <property type="entry name" value="MULTIDRUG RESISTANCE PROTEIN MDTA"/>
    <property type="match status" value="1"/>
</dbReference>
<dbReference type="Pfam" id="PF25917">
    <property type="entry name" value="BSH_RND"/>
    <property type="match status" value="1"/>
</dbReference>
<keyword evidence="2" id="KW-1133">Transmembrane helix</keyword>
<dbReference type="Gene3D" id="2.40.50.100">
    <property type="match status" value="1"/>
</dbReference>
<comment type="caution">
    <text evidence="5">The sequence shown here is derived from an EMBL/GenBank/DDBJ whole genome shotgun (WGS) entry which is preliminary data.</text>
</comment>
<dbReference type="Gene3D" id="1.10.287.470">
    <property type="entry name" value="Helix hairpin bin"/>
    <property type="match status" value="1"/>
</dbReference>
<sequence length="381" mass="41127">MVSQFKEKVDGLYERLMPGFWLRLNPKTQWAFGIAIMVALYLSTGLIRYILPHPAEAQANTASQVPVVRVARMVAVPHEAVIVVRGRTEALHQVDVRAEVDGVVSAIHFEKGDHVKAGQVLCELKVNDRAARALQASAQMAQSQKELEVARELYKEGFRSKTQMAQAEATYEASKAGASTMNIQLANTKIRAPFAGVVDERYANLGDYMQVGNKCAMVVAPEPFLAVGTLSEELVGQVQPGNKVQVKLVTGETVPGTVRFVATHADATSRTFRLEVEIPNPNAKLKSGVSAQIVIVPNRLIPAVKISSGILVLEDTGVVGVRVVDKGKAKFLPVQVISDGPDGTWISGLPKVSDVIVVGQEFVANGERVKAVYEQKPGKAS</sequence>
<dbReference type="InterPro" id="IPR006143">
    <property type="entry name" value="RND_pump_MFP"/>
</dbReference>
<comment type="similarity">
    <text evidence="1">Belongs to the membrane fusion protein (MFP) (TC 8.A.1) family.</text>
</comment>